<dbReference type="InterPro" id="IPR029016">
    <property type="entry name" value="GAF-like_dom_sf"/>
</dbReference>
<evidence type="ECO:0000256" key="5">
    <source>
        <dbReference type="ARBA" id="ARBA00022777"/>
    </source>
</evidence>
<dbReference type="Gene3D" id="3.30.450.20">
    <property type="entry name" value="PAS domain"/>
    <property type="match status" value="2"/>
</dbReference>
<dbReference type="Proteomes" id="UP000823790">
    <property type="component" value="Unassembled WGS sequence"/>
</dbReference>
<dbReference type="NCBIfam" id="TIGR00229">
    <property type="entry name" value="sensory_box"/>
    <property type="match status" value="2"/>
</dbReference>
<dbReference type="InterPro" id="IPR001789">
    <property type="entry name" value="Sig_transdc_resp-reg_receiver"/>
</dbReference>
<keyword evidence="4" id="KW-0808">Transferase</keyword>
<sequence>MSEREDQRGMPRALLAVEQDAVLGQLAEGVILADTNGRITYVNEAAARLHGVSRFDVEPDDYTCAYRLLTEDGRPYPPRELPLSRAVLAGETVTDVRWRIRRPDGSEVIAQGSARPIRDADGQSLGAVLTMHDDTERVQTERALRDETQALETLNRVGATVASELELERVVQTVTDAGVALIGASMGAFFYNTTNEAGESMMLYTLSGVDRHVFDRYPMPRASLLFRPTLAGERVVRCDDVLRDPRYGKSPPYHGLPPGHPPVRSYLAVPVVSRSGRVSGGLFFGHPEPGRFSARHERLMAGIAAHAAIAIDNANLYAVAQREIEERRAAEDRLREINETLEQRVEARTRERDRAWKYSRDLQAVVDERGYFLQVSDAWYAVLGWPAAEVIGHRAYEFIHPDDRPVGERPFFSNLARGPAFENRMRHKNGGYRCIAWLVSQDEDTIYASGRDVTEQKEQASALAQAEATLRQSQKMEAVGHLTGGIAHDFNNMLAVVIGSLDLLQHRLPEDAPERRHAGNAMEAANRAATLTQRLLAFARQQPLDPRPVDANVLVEGMSELLRHAIGPDIRLEVLTAHGLWLTLVDANQLENAILNLAVNARDAMPGGGRLTIETANAVLDRRHMAGYPDMEAGDYVSITVSDSGTGMPAEVAARAFDPFFTTKQAGQGTGLGLSQVYGFVKQSGGHVSIYSEPGRGTGVKVYLPRLVGQAHGQEPDRAASALPVGRQELILLVDDEPAVRQVTAEALHELNYRVLQANGADAALSMLAAHADIALLLTDVVMPDVDGRRLAEEARLARPGLKVLFTTGYSAAAAQRHGATDPGAPLLGKPYTLAELGRKLRQVLESA</sequence>
<feature type="domain" description="PAS" evidence="10">
    <location>
        <begin position="22"/>
        <end position="57"/>
    </location>
</feature>
<dbReference type="Pfam" id="PF13426">
    <property type="entry name" value="PAS_9"/>
    <property type="match status" value="1"/>
</dbReference>
<dbReference type="CDD" id="cd00130">
    <property type="entry name" value="PAS"/>
    <property type="match status" value="2"/>
</dbReference>
<dbReference type="InterPro" id="IPR000700">
    <property type="entry name" value="PAS-assoc_C"/>
</dbReference>
<evidence type="ECO:0000259" key="10">
    <source>
        <dbReference type="PROSITE" id="PS50112"/>
    </source>
</evidence>
<dbReference type="Pfam" id="PF02518">
    <property type="entry name" value="HATPase_c"/>
    <property type="match status" value="1"/>
</dbReference>
<evidence type="ECO:0000259" key="11">
    <source>
        <dbReference type="PROSITE" id="PS50113"/>
    </source>
</evidence>
<evidence type="ECO:0000259" key="8">
    <source>
        <dbReference type="PROSITE" id="PS50109"/>
    </source>
</evidence>
<dbReference type="SMART" id="SM00448">
    <property type="entry name" value="REC"/>
    <property type="match status" value="1"/>
</dbReference>
<dbReference type="InterPro" id="IPR004358">
    <property type="entry name" value="Sig_transdc_His_kin-like_C"/>
</dbReference>
<proteinExistence type="predicted"/>
<keyword evidence="7" id="KW-0175">Coiled coil</keyword>
<feature type="modified residue" description="4-aspartylphosphate" evidence="6">
    <location>
        <position position="780"/>
    </location>
</feature>
<dbReference type="InterPro" id="IPR003661">
    <property type="entry name" value="HisK_dim/P_dom"/>
</dbReference>
<comment type="catalytic activity">
    <reaction evidence="1">
        <text>ATP + protein L-histidine = ADP + protein N-phospho-L-histidine.</text>
        <dbReference type="EC" id="2.7.13.3"/>
    </reaction>
</comment>
<dbReference type="SMART" id="SM00387">
    <property type="entry name" value="HATPase_c"/>
    <property type="match status" value="1"/>
</dbReference>
<dbReference type="SMART" id="SM00065">
    <property type="entry name" value="GAF"/>
    <property type="match status" value="1"/>
</dbReference>
<dbReference type="Pfam" id="PF00072">
    <property type="entry name" value="Response_reg"/>
    <property type="match status" value="1"/>
</dbReference>
<dbReference type="InterPro" id="IPR036890">
    <property type="entry name" value="HATPase_C_sf"/>
</dbReference>
<evidence type="ECO:0000313" key="13">
    <source>
        <dbReference type="Proteomes" id="UP000823790"/>
    </source>
</evidence>
<evidence type="ECO:0000259" key="9">
    <source>
        <dbReference type="PROSITE" id="PS50110"/>
    </source>
</evidence>
<organism evidence="12 13">
    <name type="scientific">Frateuria flava</name>
    <dbReference type="NCBI Taxonomy" id="2821489"/>
    <lineage>
        <taxon>Bacteria</taxon>
        <taxon>Pseudomonadati</taxon>
        <taxon>Pseudomonadota</taxon>
        <taxon>Gammaproteobacteria</taxon>
        <taxon>Lysobacterales</taxon>
        <taxon>Rhodanobacteraceae</taxon>
        <taxon>Frateuria</taxon>
    </lineage>
</organism>
<dbReference type="SUPFAM" id="SSF55785">
    <property type="entry name" value="PYP-like sensor domain (PAS domain)"/>
    <property type="match status" value="2"/>
</dbReference>
<dbReference type="Gene3D" id="3.30.450.40">
    <property type="match status" value="1"/>
</dbReference>
<evidence type="ECO:0000313" key="12">
    <source>
        <dbReference type="EMBL" id="MBP1475108.1"/>
    </source>
</evidence>
<evidence type="ECO:0000256" key="4">
    <source>
        <dbReference type="ARBA" id="ARBA00022679"/>
    </source>
</evidence>
<dbReference type="SMART" id="SM00086">
    <property type="entry name" value="PAC"/>
    <property type="match status" value="2"/>
</dbReference>
<dbReference type="InterPro" id="IPR011006">
    <property type="entry name" value="CheY-like_superfamily"/>
</dbReference>
<dbReference type="PRINTS" id="PR00344">
    <property type="entry name" value="BCTRLSENSOR"/>
</dbReference>
<dbReference type="Gene3D" id="3.40.50.2300">
    <property type="match status" value="1"/>
</dbReference>
<evidence type="ECO:0000256" key="6">
    <source>
        <dbReference type="PROSITE-ProRule" id="PRU00169"/>
    </source>
</evidence>
<evidence type="ECO:0000256" key="7">
    <source>
        <dbReference type="SAM" id="Coils"/>
    </source>
</evidence>
<dbReference type="SUPFAM" id="SSF52172">
    <property type="entry name" value="CheY-like"/>
    <property type="match status" value="1"/>
</dbReference>
<dbReference type="InterPro" id="IPR036097">
    <property type="entry name" value="HisK_dim/P_sf"/>
</dbReference>
<dbReference type="RefSeq" id="WP_209621190.1">
    <property type="nucleotide sequence ID" value="NZ_JAGJRS010000022.1"/>
</dbReference>
<dbReference type="Pfam" id="PF13185">
    <property type="entry name" value="GAF_2"/>
    <property type="match status" value="1"/>
</dbReference>
<dbReference type="SUPFAM" id="SSF47384">
    <property type="entry name" value="Homodimeric domain of signal transducing histidine kinase"/>
    <property type="match status" value="1"/>
</dbReference>
<dbReference type="Pfam" id="PF08447">
    <property type="entry name" value="PAS_3"/>
    <property type="match status" value="1"/>
</dbReference>
<feature type="domain" description="Histidine kinase" evidence="8">
    <location>
        <begin position="485"/>
        <end position="708"/>
    </location>
</feature>
<dbReference type="InterPro" id="IPR003018">
    <property type="entry name" value="GAF"/>
</dbReference>
<protein>
    <recommendedName>
        <fullName evidence="2">histidine kinase</fullName>
        <ecNumber evidence="2">2.7.13.3</ecNumber>
    </recommendedName>
</protein>
<dbReference type="SUPFAM" id="SSF55781">
    <property type="entry name" value="GAF domain-like"/>
    <property type="match status" value="1"/>
</dbReference>
<keyword evidence="3 6" id="KW-0597">Phosphoprotein</keyword>
<dbReference type="Gene3D" id="1.10.287.130">
    <property type="match status" value="1"/>
</dbReference>
<feature type="domain" description="Response regulatory" evidence="9">
    <location>
        <begin position="730"/>
        <end position="845"/>
    </location>
</feature>
<keyword evidence="5" id="KW-0418">Kinase</keyword>
<reference evidence="12 13" key="1">
    <citation type="submission" date="2021-04" db="EMBL/GenBank/DDBJ databases">
        <authorList>
            <person name="Huq M.A."/>
        </authorList>
    </citation>
    <scope>NUCLEOTIDE SEQUENCE [LARGE SCALE GENOMIC DNA]</scope>
    <source>
        <strain evidence="12 13">MAH-13</strain>
    </source>
</reference>
<dbReference type="SMART" id="SM00388">
    <property type="entry name" value="HisKA"/>
    <property type="match status" value="1"/>
</dbReference>
<feature type="domain" description="PAC" evidence="11">
    <location>
        <begin position="94"/>
        <end position="146"/>
    </location>
</feature>
<dbReference type="PROSITE" id="PS50109">
    <property type="entry name" value="HIS_KIN"/>
    <property type="match status" value="1"/>
</dbReference>
<dbReference type="CDD" id="cd16919">
    <property type="entry name" value="HATPase_CckA-like"/>
    <property type="match status" value="1"/>
</dbReference>
<dbReference type="InterPro" id="IPR003594">
    <property type="entry name" value="HATPase_dom"/>
</dbReference>
<dbReference type="EC" id="2.7.13.3" evidence="2"/>
<dbReference type="PANTHER" id="PTHR43065:SF49">
    <property type="entry name" value="HISTIDINE KINASE"/>
    <property type="match status" value="1"/>
</dbReference>
<dbReference type="InterPro" id="IPR013655">
    <property type="entry name" value="PAS_fold_3"/>
</dbReference>
<dbReference type="PROSITE" id="PS50112">
    <property type="entry name" value="PAS"/>
    <property type="match status" value="2"/>
</dbReference>
<dbReference type="PROSITE" id="PS50110">
    <property type="entry name" value="RESPONSE_REGULATORY"/>
    <property type="match status" value="1"/>
</dbReference>
<dbReference type="EMBL" id="JAGJRS010000022">
    <property type="protein sequence ID" value="MBP1475108.1"/>
    <property type="molecule type" value="Genomic_DNA"/>
</dbReference>
<dbReference type="Gene3D" id="3.30.565.10">
    <property type="entry name" value="Histidine kinase-like ATPase, C-terminal domain"/>
    <property type="match status" value="1"/>
</dbReference>
<dbReference type="PROSITE" id="PS50113">
    <property type="entry name" value="PAC"/>
    <property type="match status" value="1"/>
</dbReference>
<dbReference type="InterPro" id="IPR000014">
    <property type="entry name" value="PAS"/>
</dbReference>
<keyword evidence="13" id="KW-1185">Reference proteome</keyword>
<evidence type="ECO:0000256" key="3">
    <source>
        <dbReference type="ARBA" id="ARBA00022553"/>
    </source>
</evidence>
<name>A0ABS4DQ88_9GAMM</name>
<dbReference type="InterPro" id="IPR035965">
    <property type="entry name" value="PAS-like_dom_sf"/>
</dbReference>
<evidence type="ECO:0000256" key="1">
    <source>
        <dbReference type="ARBA" id="ARBA00000085"/>
    </source>
</evidence>
<accession>A0ABS4DQ88</accession>
<dbReference type="SMART" id="SM00091">
    <property type="entry name" value="PAS"/>
    <property type="match status" value="2"/>
</dbReference>
<gene>
    <name evidence="12" type="ORF">J7I44_12415</name>
</gene>
<evidence type="ECO:0000256" key="2">
    <source>
        <dbReference type="ARBA" id="ARBA00012438"/>
    </source>
</evidence>
<feature type="domain" description="PAS" evidence="10">
    <location>
        <begin position="365"/>
        <end position="404"/>
    </location>
</feature>
<dbReference type="InterPro" id="IPR001610">
    <property type="entry name" value="PAC"/>
</dbReference>
<dbReference type="PANTHER" id="PTHR43065">
    <property type="entry name" value="SENSOR HISTIDINE KINASE"/>
    <property type="match status" value="1"/>
</dbReference>
<comment type="caution">
    <text evidence="12">The sequence shown here is derived from an EMBL/GenBank/DDBJ whole genome shotgun (WGS) entry which is preliminary data.</text>
</comment>
<dbReference type="SUPFAM" id="SSF55874">
    <property type="entry name" value="ATPase domain of HSP90 chaperone/DNA topoisomerase II/histidine kinase"/>
    <property type="match status" value="1"/>
</dbReference>
<feature type="coiled-coil region" evidence="7">
    <location>
        <begin position="320"/>
        <end position="351"/>
    </location>
</feature>
<dbReference type="InterPro" id="IPR005467">
    <property type="entry name" value="His_kinase_dom"/>
</dbReference>